<accession>A0ABS6EBD5</accession>
<keyword evidence="2" id="KW-1185">Reference proteome</keyword>
<name>A0ABS6EBD5_9FIRM</name>
<comment type="caution">
    <text evidence="1">The sequence shown here is derived from an EMBL/GenBank/DDBJ whole genome shotgun (WGS) entry which is preliminary data.</text>
</comment>
<dbReference type="RefSeq" id="WP_216521215.1">
    <property type="nucleotide sequence ID" value="NZ_JAHLPM010000015.1"/>
</dbReference>
<evidence type="ECO:0000313" key="2">
    <source>
        <dbReference type="Proteomes" id="UP000749471"/>
    </source>
</evidence>
<dbReference type="Proteomes" id="UP000749471">
    <property type="component" value="Unassembled WGS sequence"/>
</dbReference>
<dbReference type="EMBL" id="JAHLPM010000015">
    <property type="protein sequence ID" value="MBU5439509.1"/>
    <property type="molecule type" value="Genomic_DNA"/>
</dbReference>
<protein>
    <submittedName>
        <fullName evidence="1">Uncharacterized protein</fullName>
    </submittedName>
</protein>
<gene>
    <name evidence="1" type="ORF">KQI42_15950</name>
</gene>
<proteinExistence type="predicted"/>
<evidence type="ECO:0000313" key="1">
    <source>
        <dbReference type="EMBL" id="MBU5439509.1"/>
    </source>
</evidence>
<sequence>MAYIKTVWKNREVERPRTFTKVDNADGTITLVPSEGKIIEQGTPIIAANMNNIENGIEEAITKAEQAFQSASDGKTLIAGAITGKGVPTNPSDTFQKMADNISAIETDKTGDATAVAGDILSGKTAYVKGKKLTGTMPNRGAIDNTITTQGGQIAIPAGYHNGSGKVKAQFPNLDPNNIKKGINIGGVVGNYVGGYSLFVPGAYDDPYFSIRTIVDKVGTSYETICNFKTMGTLGRVRLKVQGYKPAGGSMSFRLYKNNSLIETQTFDDFTGGYAYFDYPIELKLDDVFKIEAKSIRSDNSYHHDMSDGSIYWCQMQYWLNISEIFINI</sequence>
<reference evidence="1 2" key="1">
    <citation type="submission" date="2021-06" db="EMBL/GenBank/DDBJ databases">
        <authorList>
            <person name="Sun Q."/>
            <person name="Li D."/>
        </authorList>
    </citation>
    <scope>NUCLEOTIDE SEQUENCE [LARGE SCALE GENOMIC DNA]</scope>
    <source>
        <strain evidence="1 2">MSJ-40</strain>
    </source>
</reference>
<organism evidence="1 2">
    <name type="scientific">Tissierella simiarum</name>
    <dbReference type="NCBI Taxonomy" id="2841534"/>
    <lineage>
        <taxon>Bacteria</taxon>
        <taxon>Bacillati</taxon>
        <taxon>Bacillota</taxon>
        <taxon>Tissierellia</taxon>
        <taxon>Tissierellales</taxon>
        <taxon>Tissierellaceae</taxon>
        <taxon>Tissierella</taxon>
    </lineage>
</organism>